<sequence>MPLTSERFWLDWDTAVSITGHDIEIKQTYEALIGSSEPPELFIDIGANYGTHSLLFLVHQIKTITFEPNASCHDFFQGNM</sequence>
<evidence type="ECO:0000313" key="1">
    <source>
        <dbReference type="EMBL" id="CAA9891487.1"/>
    </source>
</evidence>
<evidence type="ECO:0000313" key="2">
    <source>
        <dbReference type="Proteomes" id="UP000494216"/>
    </source>
</evidence>
<name>A0A8S0Y6I9_9GAMM</name>
<comment type="caution">
    <text evidence="1">The sequence shown here is derived from an EMBL/GenBank/DDBJ whole genome shotgun (WGS) entry which is preliminary data.</text>
</comment>
<accession>A0A8S0Y6I9</accession>
<organism evidence="1 2">
    <name type="scientific">Candidatus Methylobacter favarea</name>
    <dbReference type="NCBI Taxonomy" id="2707345"/>
    <lineage>
        <taxon>Bacteria</taxon>
        <taxon>Pseudomonadati</taxon>
        <taxon>Pseudomonadota</taxon>
        <taxon>Gammaproteobacteria</taxon>
        <taxon>Methylococcales</taxon>
        <taxon>Methylococcaceae</taxon>
        <taxon>Methylobacter</taxon>
    </lineage>
</organism>
<dbReference type="SUPFAM" id="SSF53335">
    <property type="entry name" value="S-adenosyl-L-methionine-dependent methyltransferases"/>
    <property type="match status" value="1"/>
</dbReference>
<dbReference type="Proteomes" id="UP000494216">
    <property type="component" value="Unassembled WGS sequence"/>
</dbReference>
<dbReference type="Gene3D" id="3.40.50.150">
    <property type="entry name" value="Vaccinia Virus protein VP39"/>
    <property type="match status" value="1"/>
</dbReference>
<dbReference type="AlphaFoldDB" id="A0A8S0Y6I9"/>
<keyword evidence="2" id="KW-1185">Reference proteome</keyword>
<gene>
    <name evidence="1" type="ORF">METHB2_420001</name>
</gene>
<proteinExistence type="predicted"/>
<dbReference type="EMBL" id="CADCXN010000072">
    <property type="protein sequence ID" value="CAA9891487.1"/>
    <property type="molecule type" value="Genomic_DNA"/>
</dbReference>
<protein>
    <recommendedName>
        <fullName evidence="3">FkbM family methyltransferase</fullName>
    </recommendedName>
</protein>
<dbReference type="InterPro" id="IPR029063">
    <property type="entry name" value="SAM-dependent_MTases_sf"/>
</dbReference>
<evidence type="ECO:0008006" key="3">
    <source>
        <dbReference type="Google" id="ProtNLM"/>
    </source>
</evidence>
<reference evidence="1 2" key="1">
    <citation type="submission" date="2020-02" db="EMBL/GenBank/DDBJ databases">
        <authorList>
            <person name="Hogendoorn C."/>
        </authorList>
    </citation>
    <scope>NUCLEOTIDE SEQUENCE [LARGE SCALE GENOMIC DNA]</scope>
    <source>
        <strain evidence="1">METHB21</strain>
    </source>
</reference>